<feature type="binding site" evidence="8">
    <location>
        <position position="63"/>
    </location>
    <ligand>
        <name>ADP-alpha-D-glucose</name>
        <dbReference type="ChEBI" id="CHEBI:57498"/>
    </ligand>
</feature>
<evidence type="ECO:0000256" key="8">
    <source>
        <dbReference type="HAMAP-Rule" id="MF_00484"/>
    </source>
</evidence>
<organism evidence="12 13">
    <name type="scientific">Leptospirillum ferrodiazotrophum</name>
    <dbReference type="NCBI Taxonomy" id="412449"/>
    <lineage>
        <taxon>Bacteria</taxon>
        <taxon>Pseudomonadati</taxon>
        <taxon>Nitrospirota</taxon>
        <taxon>Nitrospiria</taxon>
        <taxon>Nitrospirales</taxon>
        <taxon>Nitrospiraceae</taxon>
        <taxon>Leptospirillum</taxon>
    </lineage>
</organism>
<name>C6HW19_9BACT</name>
<evidence type="ECO:0000256" key="2">
    <source>
        <dbReference type="ARBA" id="ARBA00002764"/>
    </source>
</evidence>
<dbReference type="Gene3D" id="3.40.50.2000">
    <property type="entry name" value="Glycogen Phosphorylase B"/>
    <property type="match status" value="2"/>
</dbReference>
<dbReference type="GO" id="GO:0009011">
    <property type="term" value="F:alpha-1,4-glucan glucosyltransferase (ADP-glucose donor) activity"/>
    <property type="evidence" value="ECO:0007669"/>
    <property type="project" value="UniProtKB-UniRule"/>
</dbReference>
<dbReference type="InterPro" id="IPR001296">
    <property type="entry name" value="Glyco_trans_1"/>
</dbReference>
<dbReference type="Proteomes" id="UP000009374">
    <property type="component" value="Unassembled WGS sequence"/>
</dbReference>
<evidence type="ECO:0000256" key="9">
    <source>
        <dbReference type="SAM" id="MobiDB-lite"/>
    </source>
</evidence>
<feature type="region of interest" description="Disordered" evidence="9">
    <location>
        <begin position="1"/>
        <end position="42"/>
    </location>
</feature>
<keyword evidence="6 8" id="KW-0808">Transferase</keyword>
<evidence type="ECO:0000256" key="7">
    <source>
        <dbReference type="ARBA" id="ARBA00023056"/>
    </source>
</evidence>
<dbReference type="GO" id="GO:0005978">
    <property type="term" value="P:glycogen biosynthetic process"/>
    <property type="evidence" value="ECO:0007669"/>
    <property type="project" value="UniProtKB-UniRule"/>
</dbReference>
<gene>
    <name evidence="8" type="primary">glgA</name>
    <name evidence="12" type="ORF">UBAL3_80290085</name>
</gene>
<comment type="similarity">
    <text evidence="4 8">Belongs to the glycosyltransferase 1 family. Bacterial/plant glycogen synthase subfamily.</text>
</comment>
<comment type="pathway">
    <text evidence="3 8">Glycan biosynthesis; glycogen biosynthesis.</text>
</comment>
<evidence type="ECO:0000259" key="11">
    <source>
        <dbReference type="Pfam" id="PF08323"/>
    </source>
</evidence>
<dbReference type="PANTHER" id="PTHR45825:SF11">
    <property type="entry name" value="ALPHA AMYLASE DOMAIN-CONTAINING PROTEIN"/>
    <property type="match status" value="1"/>
</dbReference>
<evidence type="ECO:0000313" key="12">
    <source>
        <dbReference type="EMBL" id="EES53208.1"/>
    </source>
</evidence>
<dbReference type="CDD" id="cd03791">
    <property type="entry name" value="GT5_Glycogen_synthase_DULL1-like"/>
    <property type="match status" value="1"/>
</dbReference>
<sequence length="530" mass="58018">MMLSRGKSPSPSPKVLPPTEGVEEKKALSKPPSSAKRGTERQRAVHRPLQVFFLTSEVSPVAKTGGLADVSRALPLALAESGVDVRVGTVAFRGVDALPGFSLRKTFVAPTPVGPQSFRLFVGSLGPGLVPVYALDPGGLFDRPALYGEGGGEYPDNFLRFSLWTHGLLALPRLLGFSPDIVHANDWQSALAIPLLPHVDPQGAVRLRTVMSIHNMAYQGVYPLEDWPLTGLSPSYNHFDALEYHGRLSLLKGGIQFADMVTTVSPSYRSEVLHEPMGFGLSSALRHRGDRFVGLLNGIDDEEWNPQTDPHLPVHYGVGTLARKEGLKERLLREWGLFGRGPLFGVVSRMVSQKGLDLLARALLSEDPLREDRGSWVVLGSGDPGIEGLWREVARRFPGRVHLTIGFDEGLSHRIMGACDFLVVPSAYEPCGLTQMYAMRYGTLPLVNPTGGLIDTVVDGETGLWLGELSEEGILAGIERASVLYGSPKKMKESRRQAMKVDSSWLGRAREYEGLYRETLELPPWHLPRA</sequence>
<evidence type="ECO:0000313" key="13">
    <source>
        <dbReference type="Proteomes" id="UP000009374"/>
    </source>
</evidence>
<dbReference type="Pfam" id="PF00534">
    <property type="entry name" value="Glycos_transf_1"/>
    <property type="match status" value="1"/>
</dbReference>
<keyword evidence="7 8" id="KW-0320">Glycogen biosynthesis</keyword>
<dbReference type="AlphaFoldDB" id="C6HW19"/>
<dbReference type="HAMAP" id="MF_00484">
    <property type="entry name" value="Glycogen_synth"/>
    <property type="match status" value="1"/>
</dbReference>
<feature type="domain" description="Glycosyl transferase family 1" evidence="10">
    <location>
        <begin position="332"/>
        <end position="496"/>
    </location>
</feature>
<evidence type="ECO:0000256" key="1">
    <source>
        <dbReference type="ARBA" id="ARBA00001478"/>
    </source>
</evidence>
<dbReference type="EMBL" id="GG693868">
    <property type="protein sequence ID" value="EES53208.1"/>
    <property type="molecule type" value="Genomic_DNA"/>
</dbReference>
<keyword evidence="13" id="KW-1185">Reference proteome</keyword>
<protein>
    <recommendedName>
        <fullName evidence="8">Glycogen synthase</fullName>
        <ecNumber evidence="8">2.4.1.21</ecNumber>
    </recommendedName>
    <alternativeName>
        <fullName evidence="8">Starch [bacterial glycogen] synthase</fullName>
    </alternativeName>
</protein>
<comment type="function">
    <text evidence="2 8">Synthesizes alpha-1,4-glucan chains using ADP-glucose.</text>
</comment>
<evidence type="ECO:0000256" key="4">
    <source>
        <dbReference type="ARBA" id="ARBA00010281"/>
    </source>
</evidence>
<dbReference type="UniPathway" id="UPA00164"/>
<dbReference type="NCBIfam" id="TIGR02095">
    <property type="entry name" value="glgA"/>
    <property type="match status" value="1"/>
</dbReference>
<dbReference type="PANTHER" id="PTHR45825">
    <property type="entry name" value="GRANULE-BOUND STARCH SYNTHASE 1, CHLOROPLASTIC/AMYLOPLASTIC"/>
    <property type="match status" value="1"/>
</dbReference>
<dbReference type="InterPro" id="IPR011835">
    <property type="entry name" value="GS/SS"/>
</dbReference>
<dbReference type="GO" id="GO:0004373">
    <property type="term" value="F:alpha-1,4-glucan glucosyltransferase (UDP-glucose donor) activity"/>
    <property type="evidence" value="ECO:0007669"/>
    <property type="project" value="InterPro"/>
</dbReference>
<dbReference type="InterPro" id="IPR013534">
    <property type="entry name" value="Starch_synth_cat_dom"/>
</dbReference>
<dbReference type="EC" id="2.4.1.21" evidence="8"/>
<feature type="domain" description="Starch synthase catalytic" evidence="11">
    <location>
        <begin position="50"/>
        <end position="287"/>
    </location>
</feature>
<keyword evidence="5 8" id="KW-0328">Glycosyltransferase</keyword>
<evidence type="ECO:0000256" key="6">
    <source>
        <dbReference type="ARBA" id="ARBA00022679"/>
    </source>
</evidence>
<evidence type="ECO:0000256" key="3">
    <source>
        <dbReference type="ARBA" id="ARBA00004964"/>
    </source>
</evidence>
<reference evidence="12 13" key="1">
    <citation type="journal article" date="2009" name="Appl. Environ. Microbiol.">
        <title>Community genomic and proteomic analyses of chemoautotrophic iron-oxidizing "Leptospirillum rubarum" (Group II) and "Leptospirillum ferrodiazotrophum" (Group III) bacteria in acid mine drainage biofilms.</title>
        <authorList>
            <person name="Goltsman D.S."/>
            <person name="Denef V.J."/>
            <person name="Singer S.W."/>
            <person name="VerBerkmoes N.C."/>
            <person name="Lefsrud M."/>
            <person name="Mueller R.S."/>
            <person name="Dick G.J."/>
            <person name="Sun C.L."/>
            <person name="Wheeler K.E."/>
            <person name="Zemla A."/>
            <person name="Baker B.J."/>
            <person name="Hauser L."/>
            <person name="Land M."/>
            <person name="Shah M.B."/>
            <person name="Thelen M.P."/>
            <person name="Hettich R.L."/>
            <person name="Banfield J.F."/>
        </authorList>
    </citation>
    <scope>NUCLEOTIDE SEQUENCE [LARGE SCALE GENOMIC DNA]</scope>
</reference>
<evidence type="ECO:0000259" key="10">
    <source>
        <dbReference type="Pfam" id="PF00534"/>
    </source>
</evidence>
<proteinExistence type="inferred from homology"/>
<comment type="catalytic activity">
    <reaction evidence="1 8">
        <text>[(1-&gt;4)-alpha-D-glucosyl](n) + ADP-alpha-D-glucose = [(1-&gt;4)-alpha-D-glucosyl](n+1) + ADP + H(+)</text>
        <dbReference type="Rhea" id="RHEA:18189"/>
        <dbReference type="Rhea" id="RHEA-COMP:9584"/>
        <dbReference type="Rhea" id="RHEA-COMP:9587"/>
        <dbReference type="ChEBI" id="CHEBI:15378"/>
        <dbReference type="ChEBI" id="CHEBI:15444"/>
        <dbReference type="ChEBI" id="CHEBI:57498"/>
        <dbReference type="ChEBI" id="CHEBI:456216"/>
        <dbReference type="EC" id="2.4.1.21"/>
    </reaction>
</comment>
<dbReference type="Pfam" id="PF08323">
    <property type="entry name" value="Glyco_transf_5"/>
    <property type="match status" value="1"/>
</dbReference>
<evidence type="ECO:0000256" key="5">
    <source>
        <dbReference type="ARBA" id="ARBA00022676"/>
    </source>
</evidence>
<accession>C6HW19</accession>
<dbReference type="SUPFAM" id="SSF53756">
    <property type="entry name" value="UDP-Glycosyltransferase/glycogen phosphorylase"/>
    <property type="match status" value="1"/>
</dbReference>